<dbReference type="GO" id="GO:0003824">
    <property type="term" value="F:catalytic activity"/>
    <property type="evidence" value="ECO:0007669"/>
    <property type="project" value="UniProtKB-ARBA"/>
</dbReference>
<dbReference type="Pfam" id="PF06276">
    <property type="entry name" value="FhuF"/>
    <property type="match status" value="1"/>
</dbReference>
<evidence type="ECO:0000259" key="2">
    <source>
        <dbReference type="Pfam" id="PF06276"/>
    </source>
</evidence>
<feature type="domain" description="Aerobactin siderophore biosynthesis IucA/IucC-like C-terminal" evidence="2">
    <location>
        <begin position="84"/>
        <end position="192"/>
    </location>
</feature>
<evidence type="ECO:0000256" key="1">
    <source>
        <dbReference type="SAM" id="MobiDB-lite"/>
    </source>
</evidence>
<proteinExistence type="predicted"/>
<dbReference type="AlphaFoldDB" id="A0A484QP41"/>
<name>A0A484QP41_9ZZZZ</name>
<evidence type="ECO:0000313" key="5">
    <source>
        <dbReference type="EMBL" id="VFR72780.1"/>
    </source>
</evidence>
<dbReference type="EMBL" id="CAADIC010000026">
    <property type="protein sequence ID" value="VFR40008.1"/>
    <property type="molecule type" value="Genomic_DNA"/>
</dbReference>
<dbReference type="GO" id="GO:0051537">
    <property type="term" value="F:2 iron, 2 sulfur cluster binding"/>
    <property type="evidence" value="ECO:0007669"/>
    <property type="project" value="InterPro"/>
</dbReference>
<accession>A0A484QP41</accession>
<protein>
    <submittedName>
        <fullName evidence="4">Uncharacterized Fe-S protein in siderophore biosynthesis operon</fullName>
    </submittedName>
</protein>
<feature type="region of interest" description="Disordered" evidence="1">
    <location>
        <begin position="1"/>
        <end position="25"/>
    </location>
</feature>
<evidence type="ECO:0000313" key="4">
    <source>
        <dbReference type="EMBL" id="VFR40008.1"/>
    </source>
</evidence>
<dbReference type="InterPro" id="IPR022770">
    <property type="entry name" value="IucA/IucC-like_C"/>
</dbReference>
<feature type="domain" description="Ferric siderophore reductase C-terminal" evidence="3">
    <location>
        <begin position="248"/>
        <end position="269"/>
    </location>
</feature>
<evidence type="ECO:0000259" key="3">
    <source>
        <dbReference type="Pfam" id="PF11575"/>
    </source>
</evidence>
<dbReference type="InterPro" id="IPR024726">
    <property type="entry name" value="FhuF_C"/>
</dbReference>
<reference evidence="4" key="1">
    <citation type="submission" date="2019-03" db="EMBL/GenBank/DDBJ databases">
        <authorList>
            <person name="Danneels B."/>
        </authorList>
    </citation>
    <scope>NUCLEOTIDE SEQUENCE</scope>
</reference>
<sequence>MRADRTRPGNRAGVMRDTDQPREALSPADMQVLAPFPLAAWPARDPAASLDGEDALLPDRCLALLDGLGPRLLSDRRAITASLLAKRWAFVATAAPLAAMSVLDRGLDLRLGNCVIETTHDGVWRSRLVLRQLAASHAPRTGRVAWREALVTDLFAGHLTKLWRVLAQVSGIAPRILWENTAVRVYSLYEKRLLHSHVSPAVRRRIAEDFAYLVADASPDVFGLDHNPLARYFHAPTPVPGDAPQRFRKTCCLYYAASAPVAYCDGCPLLRPGRRGRGAGPARP</sequence>
<dbReference type="EMBL" id="CAADIJ010000018">
    <property type="protein sequence ID" value="VFR72780.1"/>
    <property type="molecule type" value="Genomic_DNA"/>
</dbReference>
<gene>
    <name evidence="4" type="ORF">ANDA3_0017</name>
    <name evidence="5" type="ORF">DAR3_4335</name>
</gene>
<organism evidence="4">
    <name type="scientific">plant metagenome</name>
    <dbReference type="NCBI Taxonomy" id="1297885"/>
    <lineage>
        <taxon>unclassified sequences</taxon>
        <taxon>metagenomes</taxon>
        <taxon>organismal metagenomes</taxon>
    </lineage>
</organism>
<dbReference type="Pfam" id="PF11575">
    <property type="entry name" value="FhuF_C"/>
    <property type="match status" value="1"/>
</dbReference>